<keyword evidence="12" id="KW-1185">Reference proteome</keyword>
<dbReference type="SUPFAM" id="SSF54171">
    <property type="entry name" value="DNA-binding domain"/>
    <property type="match status" value="1"/>
</dbReference>
<dbReference type="PRINTS" id="PR00367">
    <property type="entry name" value="ETHRSPELEMNT"/>
</dbReference>
<feature type="compositionally biased region" description="Low complexity" evidence="9">
    <location>
        <begin position="144"/>
        <end position="164"/>
    </location>
</feature>
<keyword evidence="5" id="KW-0010">Activator</keyword>
<dbReference type="InterPro" id="IPR036955">
    <property type="entry name" value="AP2/ERF_dom_sf"/>
</dbReference>
<dbReference type="GO" id="GO:0009873">
    <property type="term" value="P:ethylene-activated signaling pathway"/>
    <property type="evidence" value="ECO:0007669"/>
    <property type="project" value="UniProtKB-KW"/>
</dbReference>
<comment type="similarity">
    <text evidence="8">Belongs to the AP2/ERF transcription factor family. ERF subfamily.</text>
</comment>
<keyword evidence="6" id="KW-0804">Transcription</keyword>
<dbReference type="Pfam" id="PF00847">
    <property type="entry name" value="AP2"/>
    <property type="match status" value="1"/>
</dbReference>
<keyword evidence="2" id="KW-0936">Ethylene signaling pathway</keyword>
<dbReference type="Proteomes" id="UP001454036">
    <property type="component" value="Unassembled WGS sequence"/>
</dbReference>
<sequence length="241" mass="26456">MVKAEHSSKIEAFSSSSSKATTTMASSSPSTLSPQNKKSMKKYKGVRMRSWGSWVSEVRAPNQKTRIWLGSYSTPEAAARAYDAALLCLKGSSANLNFPLSSYQLQQFAPNNTLSPKSIQKLAALAAANTNYLDNETSSDNIEQSPSSDNLCSSSTTSSPSLLPLDSSNQDDLFELAEAVELDGGYKPYVPLFEEAMWCHFESPKYLDMLNVVNGPFFDQAMNLSDDFCEQADITLWNFCS</sequence>
<evidence type="ECO:0000256" key="2">
    <source>
        <dbReference type="ARBA" id="ARBA00022745"/>
    </source>
</evidence>
<feature type="region of interest" description="Disordered" evidence="9">
    <location>
        <begin position="136"/>
        <end position="164"/>
    </location>
</feature>
<feature type="domain" description="AP2/ERF" evidence="10">
    <location>
        <begin position="42"/>
        <end position="99"/>
    </location>
</feature>
<evidence type="ECO:0000256" key="5">
    <source>
        <dbReference type="ARBA" id="ARBA00023159"/>
    </source>
</evidence>
<evidence type="ECO:0000313" key="11">
    <source>
        <dbReference type="EMBL" id="GAA0145290.1"/>
    </source>
</evidence>
<dbReference type="GO" id="GO:0003700">
    <property type="term" value="F:DNA-binding transcription factor activity"/>
    <property type="evidence" value="ECO:0007669"/>
    <property type="project" value="InterPro"/>
</dbReference>
<feature type="compositionally biased region" description="Low complexity" evidence="9">
    <location>
        <begin position="10"/>
        <end position="33"/>
    </location>
</feature>
<keyword evidence="4 11" id="KW-0238">DNA-binding</keyword>
<dbReference type="InterPro" id="IPR051032">
    <property type="entry name" value="AP2/ERF_TF_ERF_subfamily"/>
</dbReference>
<dbReference type="InterPro" id="IPR016177">
    <property type="entry name" value="DNA-bd_dom_sf"/>
</dbReference>
<evidence type="ECO:0000256" key="9">
    <source>
        <dbReference type="SAM" id="MobiDB-lite"/>
    </source>
</evidence>
<comment type="caution">
    <text evidence="11">The sequence shown here is derived from an EMBL/GenBank/DDBJ whole genome shotgun (WGS) entry which is preliminary data.</text>
</comment>
<dbReference type="SMART" id="SM00380">
    <property type="entry name" value="AP2"/>
    <property type="match status" value="1"/>
</dbReference>
<evidence type="ECO:0000256" key="8">
    <source>
        <dbReference type="ARBA" id="ARBA00024343"/>
    </source>
</evidence>
<dbReference type="GO" id="GO:0000976">
    <property type="term" value="F:transcription cis-regulatory region binding"/>
    <property type="evidence" value="ECO:0007669"/>
    <property type="project" value="UniProtKB-ARBA"/>
</dbReference>
<dbReference type="GO" id="GO:0005634">
    <property type="term" value="C:nucleus"/>
    <property type="evidence" value="ECO:0007669"/>
    <property type="project" value="UniProtKB-SubCell"/>
</dbReference>
<evidence type="ECO:0000256" key="6">
    <source>
        <dbReference type="ARBA" id="ARBA00023163"/>
    </source>
</evidence>
<keyword evidence="3" id="KW-0805">Transcription regulation</keyword>
<evidence type="ECO:0000259" key="10">
    <source>
        <dbReference type="PROSITE" id="PS51032"/>
    </source>
</evidence>
<accession>A0AAV3P137</accession>
<dbReference type="EMBL" id="BAABME010016282">
    <property type="protein sequence ID" value="GAA0145290.1"/>
    <property type="molecule type" value="Genomic_DNA"/>
</dbReference>
<evidence type="ECO:0000256" key="3">
    <source>
        <dbReference type="ARBA" id="ARBA00023015"/>
    </source>
</evidence>
<comment type="subcellular location">
    <subcellularLocation>
        <location evidence="1">Nucleus</location>
    </subcellularLocation>
</comment>
<evidence type="ECO:0000313" key="12">
    <source>
        <dbReference type="Proteomes" id="UP001454036"/>
    </source>
</evidence>
<name>A0AAV3P137_LITER</name>
<dbReference type="FunFam" id="3.30.730.10:FF:000006">
    <property type="entry name" value="ethylene-responsive transcription factor ERF014-like"/>
    <property type="match status" value="1"/>
</dbReference>
<evidence type="ECO:0000256" key="4">
    <source>
        <dbReference type="ARBA" id="ARBA00023125"/>
    </source>
</evidence>
<evidence type="ECO:0000256" key="7">
    <source>
        <dbReference type="ARBA" id="ARBA00023242"/>
    </source>
</evidence>
<gene>
    <name evidence="11" type="ORF">LIER_36101</name>
</gene>
<dbReference type="Gene3D" id="3.30.730.10">
    <property type="entry name" value="AP2/ERF domain"/>
    <property type="match status" value="1"/>
</dbReference>
<dbReference type="CDD" id="cd00018">
    <property type="entry name" value="AP2"/>
    <property type="match status" value="1"/>
</dbReference>
<feature type="region of interest" description="Disordered" evidence="9">
    <location>
        <begin position="1"/>
        <end position="44"/>
    </location>
</feature>
<dbReference type="PANTHER" id="PTHR31985">
    <property type="entry name" value="ETHYLENE-RESPONSIVE TRANSCRIPTION FACTOR ERF042-RELATED"/>
    <property type="match status" value="1"/>
</dbReference>
<dbReference type="PROSITE" id="PS51032">
    <property type="entry name" value="AP2_ERF"/>
    <property type="match status" value="1"/>
</dbReference>
<evidence type="ECO:0000256" key="1">
    <source>
        <dbReference type="ARBA" id="ARBA00004123"/>
    </source>
</evidence>
<dbReference type="InterPro" id="IPR001471">
    <property type="entry name" value="AP2/ERF_dom"/>
</dbReference>
<proteinExistence type="inferred from homology"/>
<organism evidence="11 12">
    <name type="scientific">Lithospermum erythrorhizon</name>
    <name type="common">Purple gromwell</name>
    <name type="synonym">Lithospermum officinale var. erythrorhizon</name>
    <dbReference type="NCBI Taxonomy" id="34254"/>
    <lineage>
        <taxon>Eukaryota</taxon>
        <taxon>Viridiplantae</taxon>
        <taxon>Streptophyta</taxon>
        <taxon>Embryophyta</taxon>
        <taxon>Tracheophyta</taxon>
        <taxon>Spermatophyta</taxon>
        <taxon>Magnoliopsida</taxon>
        <taxon>eudicotyledons</taxon>
        <taxon>Gunneridae</taxon>
        <taxon>Pentapetalae</taxon>
        <taxon>asterids</taxon>
        <taxon>lamiids</taxon>
        <taxon>Boraginales</taxon>
        <taxon>Boraginaceae</taxon>
        <taxon>Boraginoideae</taxon>
        <taxon>Lithospermeae</taxon>
        <taxon>Lithospermum</taxon>
    </lineage>
</organism>
<protein>
    <submittedName>
        <fullName evidence="11">DNA-binding transcription factor</fullName>
    </submittedName>
</protein>
<dbReference type="PANTHER" id="PTHR31985:SF231">
    <property type="entry name" value="ETHYLENE-RESPONSIVE TRANSCRIPTION FACTOR ERF014"/>
    <property type="match status" value="1"/>
</dbReference>
<keyword evidence="7" id="KW-0539">Nucleus</keyword>
<dbReference type="AlphaFoldDB" id="A0AAV3P137"/>
<reference evidence="11 12" key="1">
    <citation type="submission" date="2024-01" db="EMBL/GenBank/DDBJ databases">
        <title>The complete chloroplast genome sequence of Lithospermum erythrorhizon: insights into the phylogenetic relationship among Boraginaceae species and the maternal lineages of purple gromwells.</title>
        <authorList>
            <person name="Okada T."/>
            <person name="Watanabe K."/>
        </authorList>
    </citation>
    <scope>NUCLEOTIDE SEQUENCE [LARGE SCALE GENOMIC DNA]</scope>
</reference>